<dbReference type="Proteomes" id="UP001597458">
    <property type="component" value="Unassembled WGS sequence"/>
</dbReference>
<dbReference type="PANTHER" id="PTHR33055:SF13">
    <property type="entry name" value="TRANSPOSASE"/>
    <property type="match status" value="1"/>
</dbReference>
<accession>A0ABW5PNV2</accession>
<dbReference type="Pfam" id="PF02371">
    <property type="entry name" value="Transposase_20"/>
    <property type="match status" value="1"/>
</dbReference>
<organism evidence="4 5">
    <name type="scientific">Terrilactibacillus laevilacticus</name>
    <dbReference type="NCBI Taxonomy" id="1380157"/>
    <lineage>
        <taxon>Bacteria</taxon>
        <taxon>Bacillati</taxon>
        <taxon>Bacillota</taxon>
        <taxon>Bacilli</taxon>
        <taxon>Bacillales</taxon>
        <taxon>Bacillaceae</taxon>
        <taxon>Terrilactibacillus</taxon>
    </lineage>
</organism>
<protein>
    <submittedName>
        <fullName evidence="4">IS110 family transposase</fullName>
    </submittedName>
</protein>
<dbReference type="PANTHER" id="PTHR33055">
    <property type="entry name" value="TRANSPOSASE FOR INSERTION SEQUENCE ELEMENT IS1111A"/>
    <property type="match status" value="1"/>
</dbReference>
<sequence>MVHSLFNHIQGKNGSRWAQFVRDTGTDRILMVAIDAAKFTHKAILCTFYGDVLVKPFEFDASLTGLDKIKKNVNKEVERHGFRAVVVGIETTGHYYEDLVRNCHQEGYHVRIVNAATTAQERQALLNWSKTDNLDLMAIVQSLINGRGTSNELPSGQINTLQKLTRARRTLVQERTATQNLIRMHLDHVFREFQGKSVWENGKRKHIQPFSTLFGKAPRYLMRHYPHPSDILKLGESGLRKLSIRENLKLRDQTIQILLTFAKASISKPKTSVLADELLLNQSLDRLELLDEQIKYLERKVEDLFIETEGVVLLTVPGIGVVTGAEFYAEMGDISDFDHAGQLIKLAGTNPIVKQSGGRKPSYYGISKQGRRTFRNITYQVGKSLAINNPEMKKRYLELKERGKHPRQAYVALGNRMIRLAFAMIRNQTLYQTNREDYVLLNELKKKLHKHSVQRFYDRYTLLSTICPSA</sequence>
<evidence type="ECO:0000313" key="5">
    <source>
        <dbReference type="Proteomes" id="UP001597458"/>
    </source>
</evidence>
<name>A0ABW5PNV2_9BACI</name>
<dbReference type="RefSeq" id="WP_386081123.1">
    <property type="nucleotide sequence ID" value="NZ_JBHUMR010000007.1"/>
</dbReference>
<reference evidence="5" key="1">
    <citation type="journal article" date="2019" name="Int. J. Syst. Evol. Microbiol.">
        <title>The Global Catalogue of Microorganisms (GCM) 10K type strain sequencing project: providing services to taxonomists for standard genome sequencing and annotation.</title>
        <authorList>
            <consortium name="The Broad Institute Genomics Platform"/>
            <consortium name="The Broad Institute Genome Sequencing Center for Infectious Disease"/>
            <person name="Wu L."/>
            <person name="Ma J."/>
        </authorList>
    </citation>
    <scope>NUCLEOTIDE SEQUENCE [LARGE SCALE GENOMIC DNA]</scope>
    <source>
        <strain evidence="5">TISTR 2241</strain>
    </source>
</reference>
<comment type="caution">
    <text evidence="4">The sequence shown here is derived from an EMBL/GenBank/DDBJ whole genome shotgun (WGS) entry which is preliminary data.</text>
</comment>
<dbReference type="InterPro" id="IPR002525">
    <property type="entry name" value="Transp_IS110-like_N"/>
</dbReference>
<evidence type="ECO:0000259" key="2">
    <source>
        <dbReference type="Pfam" id="PF01548"/>
    </source>
</evidence>
<feature type="domain" description="Transposase IS116/IS110/IS902 C-terminal" evidence="3">
    <location>
        <begin position="313"/>
        <end position="396"/>
    </location>
</feature>
<dbReference type="InterPro" id="IPR047650">
    <property type="entry name" value="Transpos_IS110"/>
</dbReference>
<keyword evidence="1" id="KW-0175">Coiled coil</keyword>
<evidence type="ECO:0000259" key="3">
    <source>
        <dbReference type="Pfam" id="PF02371"/>
    </source>
</evidence>
<keyword evidence="5" id="KW-1185">Reference proteome</keyword>
<gene>
    <name evidence="4" type="ORF">ACFSTF_04270</name>
</gene>
<feature type="coiled-coil region" evidence="1">
    <location>
        <begin position="280"/>
        <end position="307"/>
    </location>
</feature>
<dbReference type="InterPro" id="IPR003346">
    <property type="entry name" value="Transposase_20"/>
</dbReference>
<dbReference type="NCBIfam" id="NF033542">
    <property type="entry name" value="transpos_IS110"/>
    <property type="match status" value="1"/>
</dbReference>
<evidence type="ECO:0000256" key="1">
    <source>
        <dbReference type="SAM" id="Coils"/>
    </source>
</evidence>
<dbReference type="Pfam" id="PF01548">
    <property type="entry name" value="DEDD_Tnp_IS110"/>
    <property type="match status" value="1"/>
</dbReference>
<proteinExistence type="predicted"/>
<feature type="domain" description="Transposase IS110-like N-terminal" evidence="2">
    <location>
        <begin position="32"/>
        <end position="190"/>
    </location>
</feature>
<evidence type="ECO:0000313" key="4">
    <source>
        <dbReference type="EMBL" id="MFD2616527.1"/>
    </source>
</evidence>
<dbReference type="EMBL" id="JBHUMR010000007">
    <property type="protein sequence ID" value="MFD2616527.1"/>
    <property type="molecule type" value="Genomic_DNA"/>
</dbReference>